<evidence type="ECO:0000259" key="8">
    <source>
        <dbReference type="PROSITE" id="PS50850"/>
    </source>
</evidence>
<dbReference type="PROSITE" id="PS50850">
    <property type="entry name" value="MFS"/>
    <property type="match status" value="1"/>
</dbReference>
<organism evidence="9 10">
    <name type="scientific">Homoserinimonas hongtaonis</name>
    <dbReference type="NCBI Taxonomy" id="2079791"/>
    <lineage>
        <taxon>Bacteria</taxon>
        <taxon>Bacillati</taxon>
        <taxon>Actinomycetota</taxon>
        <taxon>Actinomycetes</taxon>
        <taxon>Micrococcales</taxon>
        <taxon>Microbacteriaceae</taxon>
        <taxon>Homoserinimonas</taxon>
    </lineage>
</organism>
<dbReference type="InterPro" id="IPR036259">
    <property type="entry name" value="MFS_trans_sf"/>
</dbReference>
<name>A0A2U1T3A6_9MICO</name>
<evidence type="ECO:0000256" key="2">
    <source>
        <dbReference type="ARBA" id="ARBA00022448"/>
    </source>
</evidence>
<dbReference type="Proteomes" id="UP000244978">
    <property type="component" value="Unassembled WGS sequence"/>
</dbReference>
<evidence type="ECO:0000256" key="5">
    <source>
        <dbReference type="ARBA" id="ARBA00022989"/>
    </source>
</evidence>
<dbReference type="GO" id="GO:0005886">
    <property type="term" value="C:plasma membrane"/>
    <property type="evidence" value="ECO:0007669"/>
    <property type="project" value="UniProtKB-SubCell"/>
</dbReference>
<dbReference type="InterPro" id="IPR020846">
    <property type="entry name" value="MFS_dom"/>
</dbReference>
<feature type="transmembrane region" description="Helical" evidence="7">
    <location>
        <begin position="312"/>
        <end position="333"/>
    </location>
</feature>
<keyword evidence="10" id="KW-1185">Reference proteome</keyword>
<feature type="transmembrane region" description="Helical" evidence="7">
    <location>
        <begin position="256"/>
        <end position="276"/>
    </location>
</feature>
<dbReference type="PANTHER" id="PTHR23517">
    <property type="entry name" value="RESISTANCE PROTEIN MDTM, PUTATIVE-RELATED-RELATED"/>
    <property type="match status" value="1"/>
</dbReference>
<keyword evidence="6 7" id="KW-0472">Membrane</keyword>
<evidence type="ECO:0000313" key="9">
    <source>
        <dbReference type="EMBL" id="PWB98243.1"/>
    </source>
</evidence>
<feature type="transmembrane region" description="Helical" evidence="7">
    <location>
        <begin position="216"/>
        <end position="236"/>
    </location>
</feature>
<dbReference type="GO" id="GO:0022857">
    <property type="term" value="F:transmembrane transporter activity"/>
    <property type="evidence" value="ECO:0007669"/>
    <property type="project" value="InterPro"/>
</dbReference>
<evidence type="ECO:0000313" key="10">
    <source>
        <dbReference type="Proteomes" id="UP000244978"/>
    </source>
</evidence>
<feature type="transmembrane region" description="Helical" evidence="7">
    <location>
        <begin position="76"/>
        <end position="96"/>
    </location>
</feature>
<keyword evidence="4 7" id="KW-0812">Transmembrane</keyword>
<keyword evidence="2" id="KW-0813">Transport</keyword>
<dbReference type="Gene3D" id="1.20.1250.20">
    <property type="entry name" value="MFS general substrate transporter like domains"/>
    <property type="match status" value="1"/>
</dbReference>
<feature type="transmembrane region" description="Helical" evidence="7">
    <location>
        <begin position="345"/>
        <end position="368"/>
    </location>
</feature>
<evidence type="ECO:0000256" key="1">
    <source>
        <dbReference type="ARBA" id="ARBA00004651"/>
    </source>
</evidence>
<feature type="transmembrane region" description="Helical" evidence="7">
    <location>
        <begin position="166"/>
        <end position="183"/>
    </location>
</feature>
<comment type="caution">
    <text evidence="9">The sequence shown here is derived from an EMBL/GenBank/DDBJ whole genome shotgun (WGS) entry which is preliminary data.</text>
</comment>
<feature type="transmembrane region" description="Helical" evidence="7">
    <location>
        <begin position="102"/>
        <end position="125"/>
    </location>
</feature>
<feature type="transmembrane region" description="Helical" evidence="7">
    <location>
        <begin position="137"/>
        <end position="160"/>
    </location>
</feature>
<comment type="subcellular location">
    <subcellularLocation>
        <location evidence="1">Cell membrane</location>
        <topology evidence="1">Multi-pass membrane protein</topology>
    </subcellularLocation>
</comment>
<gene>
    <name evidence="9" type="ORF">DF220_10705</name>
</gene>
<feature type="transmembrane region" description="Helical" evidence="7">
    <location>
        <begin position="12"/>
        <end position="36"/>
    </location>
</feature>
<feature type="transmembrane region" description="Helical" evidence="7">
    <location>
        <begin position="288"/>
        <end position="306"/>
    </location>
</feature>
<evidence type="ECO:0000256" key="4">
    <source>
        <dbReference type="ARBA" id="ARBA00022692"/>
    </source>
</evidence>
<feature type="transmembrane region" description="Helical" evidence="7">
    <location>
        <begin position="42"/>
        <end position="64"/>
    </location>
</feature>
<dbReference type="SUPFAM" id="SSF103473">
    <property type="entry name" value="MFS general substrate transporter"/>
    <property type="match status" value="1"/>
</dbReference>
<sequence>MRARLPGEREQTILVCALIGAAQMTWGSIVPVLPLFMEQFGLGVVMLGPVIAAFAVGRVVANIPAGLALRWWRPRWYLHSVLIALALVTAVTGFAAAPGFLIAARVLAGVLGGAAVTIGFAVLVAGAPAERRGRAMATATVVQMGAAAVGSLVGGIAVTYVGVQGAFIASAVPLLLVIGWDVLRPAAFYWDAHTRSVSALDVEHQRGPAPRARLSGGWGLLAALAGVSFAAFFARFAGEQGLIPVMAYGEGGMTPIGLGIALAAGTVASLLVLGPVGRWVDRGARTSVVLVSAVAASAVLIALPLLGEPFGFAVAVVLYSVATSVTNIVPGVVTGEQYTSREVGTVVGITRTAGDAGAAIGPLVVFALAATSAIAGLVVMAAVLLVASAMLCAVMIHKSAR</sequence>
<proteinExistence type="predicted"/>
<protein>
    <recommendedName>
        <fullName evidence="8">Major facilitator superfamily (MFS) profile domain-containing protein</fullName>
    </recommendedName>
</protein>
<dbReference type="AlphaFoldDB" id="A0A2U1T3A6"/>
<feature type="transmembrane region" description="Helical" evidence="7">
    <location>
        <begin position="374"/>
        <end position="396"/>
    </location>
</feature>
<dbReference type="RefSeq" id="WP_108997993.1">
    <property type="nucleotide sequence ID" value="NZ_QEEX01000001.1"/>
</dbReference>
<keyword evidence="5 7" id="KW-1133">Transmembrane helix</keyword>
<dbReference type="EMBL" id="QEEX01000001">
    <property type="protein sequence ID" value="PWB98243.1"/>
    <property type="molecule type" value="Genomic_DNA"/>
</dbReference>
<accession>A0A2U1T3A6</accession>
<keyword evidence="3" id="KW-1003">Cell membrane</keyword>
<evidence type="ECO:0000256" key="3">
    <source>
        <dbReference type="ARBA" id="ARBA00022475"/>
    </source>
</evidence>
<reference evidence="10" key="1">
    <citation type="submission" date="2018-04" db="EMBL/GenBank/DDBJ databases">
        <authorList>
            <person name="Liu S."/>
            <person name="Wang Z."/>
            <person name="Li J."/>
        </authorList>
    </citation>
    <scope>NUCLEOTIDE SEQUENCE [LARGE SCALE GENOMIC DNA]</scope>
    <source>
        <strain evidence="10">S1194</strain>
    </source>
</reference>
<dbReference type="InterPro" id="IPR011701">
    <property type="entry name" value="MFS"/>
</dbReference>
<dbReference type="Pfam" id="PF07690">
    <property type="entry name" value="MFS_1"/>
    <property type="match status" value="1"/>
</dbReference>
<evidence type="ECO:0000256" key="6">
    <source>
        <dbReference type="ARBA" id="ARBA00023136"/>
    </source>
</evidence>
<evidence type="ECO:0000256" key="7">
    <source>
        <dbReference type="SAM" id="Phobius"/>
    </source>
</evidence>
<feature type="domain" description="Major facilitator superfamily (MFS) profile" evidence="8">
    <location>
        <begin position="1"/>
        <end position="400"/>
    </location>
</feature>
<dbReference type="InterPro" id="IPR050171">
    <property type="entry name" value="MFS_Transporters"/>
</dbReference>